<feature type="domain" description="Peptidase M28" evidence="2">
    <location>
        <begin position="120"/>
        <end position="309"/>
    </location>
</feature>
<feature type="transmembrane region" description="Helical" evidence="1">
    <location>
        <begin position="343"/>
        <end position="363"/>
    </location>
</feature>
<dbReference type="Pfam" id="PF04389">
    <property type="entry name" value="Peptidase_M28"/>
    <property type="match status" value="1"/>
</dbReference>
<comment type="caution">
    <text evidence="3">The sequence shown here is derived from an EMBL/GenBank/DDBJ whole genome shotgun (WGS) entry which is preliminary data.</text>
</comment>
<protein>
    <submittedName>
        <fullName evidence="3">M20/M25/M40 family metallo-hydrolase</fullName>
    </submittedName>
</protein>
<dbReference type="GO" id="GO:0008235">
    <property type="term" value="F:metalloexopeptidase activity"/>
    <property type="evidence" value="ECO:0007669"/>
    <property type="project" value="InterPro"/>
</dbReference>
<feature type="transmembrane region" description="Helical" evidence="1">
    <location>
        <begin position="531"/>
        <end position="551"/>
    </location>
</feature>
<feature type="transmembrane region" description="Helical" evidence="1">
    <location>
        <begin position="16"/>
        <end position="34"/>
    </location>
</feature>
<dbReference type="PANTHER" id="PTHR12147">
    <property type="entry name" value="METALLOPEPTIDASE M28 FAMILY MEMBER"/>
    <property type="match status" value="1"/>
</dbReference>
<sequence>MEAELKDTKRNLKKQIPSLIVVVIFALYITLSFIQDSSPRPLSESAPATEFSAERAMKHVKAIAQAPHPTGSDENDQVMAYIQSQMKILGVEPIIQTVSTADLQQGNLLPNYIRATTVSNIIGRLPGTNSTKALMLTAHYDSVPYSRGASDDGVGVATLLETLRVLREGPPLQNDIIFLITDGEELDLDGARAYWDSENSPFRSDIGMVVNFEARGTKGPSLMFQTSRENGWIIDEFAKSVKYPVSTSMMGDVYALMPNDTDMTISNAAGISGINFAFGDGWTNYHSMQDSIENVSLSTLQHHGVNALSAAKQFGQVDLTQTKEADQVYFNVLGSLIHYPKAYVVYMTLGAVILGLYAAFIGFRKKILLGGQLALGFLGILGGIIVSIGATYGLWMAVERLWGYKLHVSNGAMYYHNWFALAFIFLTFGICFVIWGLMKAKVSMLNFWFTGQLLWMIILIAISILLPGGSYLFLWPLVIQLLVMIIALHLRDAEAVVKHPVTLLIIAAGPILLWTIIVRMLFIFMPMATNVYVMGIVVLLLAMLFPLLDVLRDLSMRFWIAITFALSILMLAGSYLVTEMNDRPIDSNFVYVQDVDKQDARWITLTPLNDWTKPYFVQSEDILYYPLIYKVGQSDRLVASSQAPVIPIAKPTVTVLDSHDDSGSRTIHLQVKSNREARRILLTIPEVIVQKVTINGQPFDTDPSTRGFVLSFTGKSPDGIDLEVNYIPKGKTAVIVSDIKDDLTTVQGLDVKPRPANLNPAREFDSTTIASTSIEIN</sequence>
<keyword evidence="1" id="KW-1133">Transmembrane helix</keyword>
<dbReference type="InterPro" id="IPR007484">
    <property type="entry name" value="Peptidase_M28"/>
</dbReference>
<dbReference type="AlphaFoldDB" id="A0A4R4ER74"/>
<evidence type="ECO:0000313" key="3">
    <source>
        <dbReference type="EMBL" id="TCZ80918.1"/>
    </source>
</evidence>
<name>A0A4R4ER74_9BACL</name>
<dbReference type="EMBL" id="SKFG01000001">
    <property type="protein sequence ID" value="TCZ80918.1"/>
    <property type="molecule type" value="Genomic_DNA"/>
</dbReference>
<feature type="transmembrane region" description="Helical" evidence="1">
    <location>
        <begin position="445"/>
        <end position="466"/>
    </location>
</feature>
<reference evidence="3 4" key="1">
    <citation type="submission" date="2019-03" db="EMBL/GenBank/DDBJ databases">
        <authorList>
            <person name="Kim M.K.M."/>
        </authorList>
    </citation>
    <scope>NUCLEOTIDE SEQUENCE [LARGE SCALE GENOMIC DNA]</scope>
    <source>
        <strain evidence="3 4">18JY21-1</strain>
    </source>
</reference>
<organism evidence="3 4">
    <name type="scientific">Paenibacillus albiflavus</name>
    <dbReference type="NCBI Taxonomy" id="2545760"/>
    <lineage>
        <taxon>Bacteria</taxon>
        <taxon>Bacillati</taxon>
        <taxon>Bacillota</taxon>
        <taxon>Bacilli</taxon>
        <taxon>Bacillales</taxon>
        <taxon>Paenibacillaceae</taxon>
        <taxon>Paenibacillus</taxon>
    </lineage>
</organism>
<gene>
    <name evidence="3" type="ORF">E0485_01120</name>
</gene>
<feature type="transmembrane region" description="Helical" evidence="1">
    <location>
        <begin position="558"/>
        <end position="577"/>
    </location>
</feature>
<evidence type="ECO:0000259" key="2">
    <source>
        <dbReference type="Pfam" id="PF04389"/>
    </source>
</evidence>
<accession>A0A4R4ER74</accession>
<feature type="transmembrane region" description="Helical" evidence="1">
    <location>
        <begin position="472"/>
        <end position="490"/>
    </location>
</feature>
<keyword evidence="1" id="KW-0472">Membrane</keyword>
<dbReference type="GO" id="GO:0006508">
    <property type="term" value="P:proteolysis"/>
    <property type="evidence" value="ECO:0007669"/>
    <property type="project" value="InterPro"/>
</dbReference>
<evidence type="ECO:0000256" key="1">
    <source>
        <dbReference type="SAM" id="Phobius"/>
    </source>
</evidence>
<feature type="transmembrane region" description="Helical" evidence="1">
    <location>
        <begin position="418"/>
        <end position="438"/>
    </location>
</feature>
<keyword evidence="1" id="KW-0812">Transmembrane</keyword>
<dbReference type="RefSeq" id="WP_132415694.1">
    <property type="nucleotide sequence ID" value="NZ_SKFG01000001.1"/>
</dbReference>
<feature type="transmembrane region" description="Helical" evidence="1">
    <location>
        <begin position="375"/>
        <end position="398"/>
    </location>
</feature>
<feature type="transmembrane region" description="Helical" evidence="1">
    <location>
        <begin position="502"/>
        <end position="525"/>
    </location>
</feature>
<keyword evidence="3" id="KW-0378">Hydrolase</keyword>
<dbReference type="SUPFAM" id="SSF53187">
    <property type="entry name" value="Zn-dependent exopeptidases"/>
    <property type="match status" value="1"/>
</dbReference>
<dbReference type="InterPro" id="IPR045175">
    <property type="entry name" value="M28_fam"/>
</dbReference>
<evidence type="ECO:0000313" key="4">
    <source>
        <dbReference type="Proteomes" id="UP000295418"/>
    </source>
</evidence>
<dbReference type="PANTHER" id="PTHR12147:SF26">
    <property type="entry name" value="PEPTIDASE M28 DOMAIN-CONTAINING PROTEIN"/>
    <property type="match status" value="1"/>
</dbReference>
<dbReference type="Gene3D" id="3.40.630.10">
    <property type="entry name" value="Zn peptidases"/>
    <property type="match status" value="1"/>
</dbReference>
<dbReference type="Proteomes" id="UP000295418">
    <property type="component" value="Unassembled WGS sequence"/>
</dbReference>
<dbReference type="OrthoDB" id="9762302at2"/>
<keyword evidence="4" id="KW-1185">Reference proteome</keyword>
<proteinExistence type="predicted"/>